<feature type="region of interest" description="Disordered" evidence="1">
    <location>
        <begin position="1"/>
        <end position="21"/>
    </location>
</feature>
<accession>A0A1B2EQA9</accession>
<evidence type="ECO:0000256" key="1">
    <source>
        <dbReference type="SAM" id="MobiDB-lite"/>
    </source>
</evidence>
<gene>
    <name evidence="2" type="ORF">BB934_27665</name>
</gene>
<keyword evidence="2" id="KW-0614">Plasmid</keyword>
<dbReference type="AlphaFoldDB" id="A0A1B2EQA9"/>
<organism evidence="2">
    <name type="scientific">Microvirga ossetica</name>
    <dbReference type="NCBI Taxonomy" id="1882682"/>
    <lineage>
        <taxon>Bacteria</taxon>
        <taxon>Pseudomonadati</taxon>
        <taxon>Pseudomonadota</taxon>
        <taxon>Alphaproteobacteria</taxon>
        <taxon>Hyphomicrobiales</taxon>
        <taxon>Methylobacteriaceae</taxon>
        <taxon>Microvirga</taxon>
    </lineage>
</organism>
<evidence type="ECO:0000313" key="2">
    <source>
        <dbReference type="EMBL" id="ANY82139.1"/>
    </source>
</evidence>
<proteinExistence type="predicted"/>
<name>A0A1B2EQA9_9HYPH</name>
<geneLocation type="plasmid" evidence="2">
    <name>unnamed1</name>
</geneLocation>
<protein>
    <submittedName>
        <fullName evidence="2">Uncharacterized protein</fullName>
    </submittedName>
</protein>
<sequence length="105" mass="11287">MPEVDADDVCPAGRRPIDLTDDAGPAAMGVLREVAGLEPWPWLRAYRRNGHGSSTSKEIMRLMPHAPIHPLPQVERAFGEVVLTSSASGKCKAKVSEITGQPVSD</sequence>
<reference evidence="2" key="1">
    <citation type="submission" date="2016-07" db="EMBL/GenBank/DDBJ databases">
        <title>Microvirga ossetica sp. nov. a new species of rhizobia isolated from root nodules of the legume species Vicia alpestris Steven originated from North Ossetia region in the Caucasus.</title>
        <authorList>
            <person name="Safronova V.I."/>
            <person name="Kuznetsova I.G."/>
            <person name="Sazanova A.L."/>
            <person name="Belimov A."/>
            <person name="Andronov E."/>
            <person name="Osledkin Y.S."/>
            <person name="Onishchuk O.P."/>
            <person name="Kurchak O.N."/>
            <person name="Shaposhnikov A.I."/>
            <person name="Willems A."/>
            <person name="Tikhonovich I.A."/>
        </authorList>
    </citation>
    <scope>NUCLEOTIDE SEQUENCE [LARGE SCALE GENOMIC DNA]</scope>
    <source>
        <strain evidence="2">V5/3M</strain>
        <plasmid evidence="2">unnamed1</plasmid>
    </source>
</reference>
<dbReference type="KEGG" id="moc:BB934_27665"/>
<dbReference type="EMBL" id="CP016617">
    <property type="protein sequence ID" value="ANY82139.1"/>
    <property type="molecule type" value="Genomic_DNA"/>
</dbReference>